<evidence type="ECO:0000313" key="5">
    <source>
        <dbReference type="Proteomes" id="UP001286313"/>
    </source>
</evidence>
<organism evidence="4 5">
    <name type="scientific">Petrolisthes cinctipes</name>
    <name type="common">Flat porcelain crab</name>
    <dbReference type="NCBI Taxonomy" id="88211"/>
    <lineage>
        <taxon>Eukaryota</taxon>
        <taxon>Metazoa</taxon>
        <taxon>Ecdysozoa</taxon>
        <taxon>Arthropoda</taxon>
        <taxon>Crustacea</taxon>
        <taxon>Multicrustacea</taxon>
        <taxon>Malacostraca</taxon>
        <taxon>Eumalacostraca</taxon>
        <taxon>Eucarida</taxon>
        <taxon>Decapoda</taxon>
        <taxon>Pleocyemata</taxon>
        <taxon>Anomura</taxon>
        <taxon>Galatheoidea</taxon>
        <taxon>Porcellanidae</taxon>
        <taxon>Petrolisthes</taxon>
    </lineage>
</organism>
<dbReference type="EMBL" id="JAWQEG010004149">
    <property type="protein sequence ID" value="KAK3862819.1"/>
    <property type="molecule type" value="Genomic_DNA"/>
</dbReference>
<accession>A0AAE1F453</accession>
<keyword evidence="5" id="KW-1185">Reference proteome</keyword>
<gene>
    <name evidence="4" type="ORF">Pcinc_027666</name>
    <name evidence="3" type="ORF">Pcinc_031356</name>
</gene>
<dbReference type="InterPro" id="IPR006652">
    <property type="entry name" value="Kelch_1"/>
</dbReference>
<evidence type="ECO:0000256" key="1">
    <source>
        <dbReference type="ARBA" id="ARBA00022441"/>
    </source>
</evidence>
<dbReference type="PANTHER" id="PTHR46376">
    <property type="entry name" value="LEUCINE-ZIPPER-LIKE TRANSCRIPTIONAL REGULATOR 1"/>
    <property type="match status" value="1"/>
</dbReference>
<dbReference type="GO" id="GO:0005794">
    <property type="term" value="C:Golgi apparatus"/>
    <property type="evidence" value="ECO:0007669"/>
    <property type="project" value="TreeGrafter"/>
</dbReference>
<keyword evidence="1" id="KW-0880">Kelch repeat</keyword>
<proteinExistence type="predicted"/>
<sequence>MKYHHAKADTQAQNKIQNTLSYLYTGGLLTLFLVEEEKWSQVTSRGEQPPPRHAHSAVMHDNHMWVYGGMTDLQERNDFWRYDTGKY</sequence>
<dbReference type="SUPFAM" id="SSF117281">
    <property type="entry name" value="Kelch motif"/>
    <property type="match status" value="1"/>
</dbReference>
<dbReference type="Pfam" id="PF01344">
    <property type="entry name" value="Kelch_1"/>
    <property type="match status" value="1"/>
</dbReference>
<evidence type="ECO:0000256" key="2">
    <source>
        <dbReference type="ARBA" id="ARBA00022737"/>
    </source>
</evidence>
<dbReference type="EMBL" id="JAWQEG010003328">
    <property type="protein sequence ID" value="KAK3866833.1"/>
    <property type="molecule type" value="Genomic_DNA"/>
</dbReference>
<dbReference type="InterPro" id="IPR051568">
    <property type="entry name" value="LZTR1/Attractin"/>
</dbReference>
<comment type="caution">
    <text evidence="4">The sequence shown here is derived from an EMBL/GenBank/DDBJ whole genome shotgun (WGS) entry which is preliminary data.</text>
</comment>
<dbReference type="AlphaFoldDB" id="A0AAE1F453"/>
<reference evidence="4" key="1">
    <citation type="submission" date="2023-10" db="EMBL/GenBank/DDBJ databases">
        <title>Genome assemblies of two species of porcelain crab, Petrolisthes cinctipes and Petrolisthes manimaculis (Anomura: Porcellanidae).</title>
        <authorList>
            <person name="Angst P."/>
        </authorList>
    </citation>
    <scope>NUCLEOTIDE SEQUENCE</scope>
    <source>
        <strain evidence="4">PB745_01</strain>
        <tissue evidence="4">Gill</tissue>
    </source>
</reference>
<dbReference type="Proteomes" id="UP001286313">
    <property type="component" value="Unassembled WGS sequence"/>
</dbReference>
<dbReference type="InterPro" id="IPR015915">
    <property type="entry name" value="Kelch-typ_b-propeller"/>
</dbReference>
<name>A0AAE1F453_PETCI</name>
<evidence type="ECO:0000313" key="4">
    <source>
        <dbReference type="EMBL" id="KAK3866833.1"/>
    </source>
</evidence>
<dbReference type="Gene3D" id="2.120.10.80">
    <property type="entry name" value="Kelch-type beta propeller"/>
    <property type="match status" value="1"/>
</dbReference>
<protein>
    <submittedName>
        <fullName evidence="4">Uncharacterized protein</fullName>
    </submittedName>
</protein>
<evidence type="ECO:0000313" key="3">
    <source>
        <dbReference type="EMBL" id="KAK3862819.1"/>
    </source>
</evidence>
<dbReference type="PANTHER" id="PTHR46376:SF1">
    <property type="entry name" value="LEUCINE-ZIPPER-LIKE TRANSCRIPTIONAL REGULATOR 1"/>
    <property type="match status" value="1"/>
</dbReference>
<keyword evidence="2" id="KW-0677">Repeat</keyword>